<gene>
    <name evidence="1" type="ORF">BOLC3T20582H</name>
</gene>
<organism evidence="1">
    <name type="scientific">Brassica oleracea</name>
    <name type="common">Wild cabbage</name>
    <dbReference type="NCBI Taxonomy" id="3712"/>
    <lineage>
        <taxon>Eukaryota</taxon>
        <taxon>Viridiplantae</taxon>
        <taxon>Streptophyta</taxon>
        <taxon>Embryophyta</taxon>
        <taxon>Tracheophyta</taxon>
        <taxon>Spermatophyta</taxon>
        <taxon>Magnoliopsida</taxon>
        <taxon>eudicotyledons</taxon>
        <taxon>Gunneridae</taxon>
        <taxon>Pentapetalae</taxon>
        <taxon>rosids</taxon>
        <taxon>malvids</taxon>
        <taxon>Brassicales</taxon>
        <taxon>Brassicaceae</taxon>
        <taxon>Brassiceae</taxon>
        <taxon>Brassica</taxon>
    </lineage>
</organism>
<accession>A0A3P6BB20</accession>
<dbReference type="EMBL" id="LR031872">
    <property type="protein sequence ID" value="VDC99525.1"/>
    <property type="molecule type" value="Genomic_DNA"/>
</dbReference>
<sequence>MIRNGNLFRSLAALKTGRCNTTVEVQCNTNVEVRLNRPYFLLRLH</sequence>
<reference evidence="1" key="1">
    <citation type="submission" date="2018-11" db="EMBL/GenBank/DDBJ databases">
        <authorList>
            <consortium name="Genoscope - CEA"/>
            <person name="William W."/>
        </authorList>
    </citation>
    <scope>NUCLEOTIDE SEQUENCE</scope>
</reference>
<name>A0A3P6BB20_BRAOL</name>
<proteinExistence type="predicted"/>
<protein>
    <submittedName>
        <fullName evidence="1">Uncharacterized protein</fullName>
    </submittedName>
</protein>
<dbReference type="AlphaFoldDB" id="A0A3P6BB20"/>
<evidence type="ECO:0000313" key="1">
    <source>
        <dbReference type="EMBL" id="VDC99525.1"/>
    </source>
</evidence>